<evidence type="ECO:0000256" key="1">
    <source>
        <dbReference type="SAM" id="Phobius"/>
    </source>
</evidence>
<dbReference type="EMBL" id="CP003685">
    <property type="protein sequence ID" value="AFN04540.1"/>
    <property type="molecule type" value="Genomic_DNA"/>
</dbReference>
<feature type="transmembrane region" description="Helical" evidence="1">
    <location>
        <begin position="12"/>
        <end position="32"/>
    </location>
</feature>
<dbReference type="PATRIC" id="fig|1185654.4.peg.1635"/>
<keyword evidence="1" id="KW-1133">Transmembrane helix</keyword>
<dbReference type="SUPFAM" id="SSF103473">
    <property type="entry name" value="MFS general substrate transporter"/>
    <property type="match status" value="1"/>
</dbReference>
<proteinExistence type="predicted"/>
<gene>
    <name evidence="2" type="ORF">PFC_08040</name>
</gene>
<dbReference type="RefSeq" id="WP_014835490.1">
    <property type="nucleotide sequence ID" value="NC_018092.1"/>
</dbReference>
<organism evidence="3">
    <name type="scientific">Pyrococcus furiosus COM1</name>
    <dbReference type="NCBI Taxonomy" id="1185654"/>
    <lineage>
        <taxon>Archaea</taxon>
        <taxon>Methanobacteriati</taxon>
        <taxon>Methanobacteriota</taxon>
        <taxon>Thermococci</taxon>
        <taxon>Thermococcales</taxon>
        <taxon>Thermococcaceae</taxon>
        <taxon>Pyrococcus</taxon>
    </lineage>
</organism>
<keyword evidence="1" id="KW-0812">Transmembrane</keyword>
<protein>
    <submittedName>
        <fullName evidence="2">Permease</fullName>
    </submittedName>
</protein>
<name>I6V0M3_9EURY</name>
<dbReference type="Proteomes" id="UP000006216">
    <property type="component" value="Chromosome"/>
</dbReference>
<keyword evidence="1" id="KW-0472">Membrane</keyword>
<dbReference type="KEGG" id="pfi:PFC_08040"/>
<evidence type="ECO:0000313" key="2">
    <source>
        <dbReference type="EMBL" id="AFN04540.1"/>
    </source>
</evidence>
<sequence>MGKLSDKLLKRKPFLILGFLGTSIFAFLMAFSRSVHQVVILNFLFVATTISIPVILIARILKRNQLDYGIAKFNEIGGWGGLLDVICGDGVSGGGIIS</sequence>
<dbReference type="HOGENOM" id="CLU_2327355_0_0_2"/>
<dbReference type="SMR" id="I6V0M3"/>
<accession>I6V0M3</accession>
<dbReference type="Gene3D" id="1.20.1250.20">
    <property type="entry name" value="MFS general substrate transporter like domains"/>
    <property type="match status" value="1"/>
</dbReference>
<dbReference type="AlphaFoldDB" id="I6V0M3"/>
<feature type="transmembrane region" description="Helical" evidence="1">
    <location>
        <begin position="38"/>
        <end position="58"/>
    </location>
</feature>
<dbReference type="InterPro" id="IPR036259">
    <property type="entry name" value="MFS_trans_sf"/>
</dbReference>
<reference evidence="2 3" key="1">
    <citation type="journal article" date="2012" name="J. Bacteriol.">
        <title>Genome Sequencing of a Genetically-Tractable Pyrococcus furiosus Strain Reveals a Highly Dynamic Genome.</title>
        <authorList>
            <person name="Bridger S.L."/>
            <person name="Lancaster W.A."/>
            <person name="Poole F.L.II."/>
            <person name="Schut G.J."/>
            <person name="Adams M.W."/>
        </authorList>
    </citation>
    <scope>NUCLEOTIDE SEQUENCE [LARGE SCALE GENOMIC DNA]</scope>
    <source>
        <strain evidence="2 3">COM1</strain>
    </source>
</reference>
<evidence type="ECO:0000313" key="3">
    <source>
        <dbReference type="Proteomes" id="UP000006216"/>
    </source>
</evidence>
<dbReference type="GeneID" id="43501397"/>